<comment type="caution">
    <text evidence="6">The sequence shown here is derived from an EMBL/GenBank/DDBJ whole genome shotgun (WGS) entry which is preliminary data.</text>
</comment>
<dbReference type="InterPro" id="IPR011010">
    <property type="entry name" value="DNA_brk_join_enz"/>
</dbReference>
<evidence type="ECO:0000256" key="4">
    <source>
        <dbReference type="ARBA" id="ARBA00023172"/>
    </source>
</evidence>
<dbReference type="InterPro" id="IPR010998">
    <property type="entry name" value="Integrase_recombinase_N"/>
</dbReference>
<evidence type="ECO:0000259" key="5">
    <source>
        <dbReference type="PROSITE" id="PS51898"/>
    </source>
</evidence>
<dbReference type="GO" id="GO:0015074">
    <property type="term" value="P:DNA integration"/>
    <property type="evidence" value="ECO:0007669"/>
    <property type="project" value="UniProtKB-KW"/>
</dbReference>
<keyword evidence="3" id="KW-0238">DNA-binding</keyword>
<dbReference type="InterPro" id="IPR004107">
    <property type="entry name" value="Integrase_SAM-like_N"/>
</dbReference>
<keyword evidence="2" id="KW-0229">DNA integration</keyword>
<proteinExistence type="inferred from homology"/>
<organism evidence="6 7">
    <name type="scientific">Breznakia blatticola</name>
    <dbReference type="NCBI Taxonomy" id="1754012"/>
    <lineage>
        <taxon>Bacteria</taxon>
        <taxon>Bacillati</taxon>
        <taxon>Bacillota</taxon>
        <taxon>Erysipelotrichia</taxon>
        <taxon>Erysipelotrichales</taxon>
        <taxon>Erysipelotrichaceae</taxon>
        <taxon>Breznakia</taxon>
    </lineage>
</organism>
<dbReference type="InterPro" id="IPR002104">
    <property type="entry name" value="Integrase_catalytic"/>
</dbReference>
<dbReference type="PANTHER" id="PTHR30629:SF2">
    <property type="entry name" value="PROPHAGE INTEGRASE INTS-RELATED"/>
    <property type="match status" value="1"/>
</dbReference>
<evidence type="ECO:0000256" key="2">
    <source>
        <dbReference type="ARBA" id="ARBA00022908"/>
    </source>
</evidence>
<gene>
    <name evidence="6" type="ORF">EDD63_15016</name>
</gene>
<dbReference type="InterPro" id="IPR013762">
    <property type="entry name" value="Integrase-like_cat_sf"/>
</dbReference>
<sequence>MHKELLKEMMIELIEENPGLLQKTHINKELNKVLDFYWEKYMEHSLLNKEITTCENDDSIYRLHIKPFFGTWRLYDIKPDHIIQWQLEMKNNCFYTTLVNRYKVFNKFFNWINKIYDTKWNPVSRVGMPRRTTKKEEMKIWSEVEFYKFFSQITDLEHKAIFMLFYFAGLRRGELLALKWNDFRDNYIEIDESVANVHGKQKVKGPKNLNSYRLIEIDDSTKKILTALHTIAIQSDKYRKDNFIFGRQTRPMAFETLRKAKIRYEESAGLSHIRLHDLRHSHVSLLINNKIPVIAIAMRIGDSIDEVMKTYAHLLPESSLEVSNLLNSLTKRYF</sequence>
<dbReference type="Pfam" id="PF00589">
    <property type="entry name" value="Phage_integrase"/>
    <property type="match status" value="1"/>
</dbReference>
<dbReference type="Gene3D" id="1.10.150.130">
    <property type="match status" value="1"/>
</dbReference>
<feature type="domain" description="Tyr recombinase" evidence="5">
    <location>
        <begin position="127"/>
        <end position="324"/>
    </location>
</feature>
<keyword evidence="7" id="KW-1185">Reference proteome</keyword>
<name>A0A4R7Z8Q1_9FIRM</name>
<dbReference type="PROSITE" id="PS51898">
    <property type="entry name" value="TYR_RECOMBINASE"/>
    <property type="match status" value="1"/>
</dbReference>
<keyword evidence="4" id="KW-0233">DNA recombination</keyword>
<dbReference type="EMBL" id="SODD01000050">
    <property type="protein sequence ID" value="TDW13110.1"/>
    <property type="molecule type" value="Genomic_DNA"/>
</dbReference>
<dbReference type="Pfam" id="PF14659">
    <property type="entry name" value="Phage_int_SAM_3"/>
    <property type="match status" value="1"/>
</dbReference>
<dbReference type="Gene3D" id="1.10.443.10">
    <property type="entry name" value="Intergrase catalytic core"/>
    <property type="match status" value="1"/>
</dbReference>
<dbReference type="OrthoDB" id="9803188at2"/>
<reference evidence="6 7" key="1">
    <citation type="submission" date="2019-03" db="EMBL/GenBank/DDBJ databases">
        <title>Genomic Encyclopedia of Type Strains, Phase IV (KMG-IV): sequencing the most valuable type-strain genomes for metagenomic binning, comparative biology and taxonomic classification.</title>
        <authorList>
            <person name="Goeker M."/>
        </authorList>
    </citation>
    <scope>NUCLEOTIDE SEQUENCE [LARGE SCALE GENOMIC DNA]</scope>
    <source>
        <strain evidence="6 7">DSM 28867</strain>
    </source>
</reference>
<dbReference type="CDD" id="cd01189">
    <property type="entry name" value="INT_ICEBs1_C_like"/>
    <property type="match status" value="1"/>
</dbReference>
<evidence type="ECO:0000313" key="6">
    <source>
        <dbReference type="EMBL" id="TDW13110.1"/>
    </source>
</evidence>
<evidence type="ECO:0000256" key="1">
    <source>
        <dbReference type="ARBA" id="ARBA00008857"/>
    </source>
</evidence>
<comment type="similarity">
    <text evidence="1">Belongs to the 'phage' integrase family.</text>
</comment>
<accession>A0A4R7Z8Q1</accession>
<dbReference type="AlphaFoldDB" id="A0A4R7Z8Q1"/>
<dbReference type="GO" id="GO:0006310">
    <property type="term" value="P:DNA recombination"/>
    <property type="evidence" value="ECO:0007669"/>
    <property type="project" value="UniProtKB-KW"/>
</dbReference>
<dbReference type="InterPro" id="IPR050808">
    <property type="entry name" value="Phage_Integrase"/>
</dbReference>
<protein>
    <submittedName>
        <fullName evidence="6">Site-specific recombinase XerD</fullName>
    </submittedName>
</protein>
<evidence type="ECO:0000313" key="7">
    <source>
        <dbReference type="Proteomes" id="UP000294743"/>
    </source>
</evidence>
<evidence type="ECO:0000256" key="3">
    <source>
        <dbReference type="ARBA" id="ARBA00023125"/>
    </source>
</evidence>
<dbReference type="Proteomes" id="UP000294743">
    <property type="component" value="Unassembled WGS sequence"/>
</dbReference>
<dbReference type="SUPFAM" id="SSF56349">
    <property type="entry name" value="DNA breaking-rejoining enzymes"/>
    <property type="match status" value="1"/>
</dbReference>
<dbReference type="RefSeq" id="WP_134171112.1">
    <property type="nucleotide sequence ID" value="NZ_SODD01000050.1"/>
</dbReference>
<dbReference type="PANTHER" id="PTHR30629">
    <property type="entry name" value="PROPHAGE INTEGRASE"/>
    <property type="match status" value="1"/>
</dbReference>
<dbReference type="GO" id="GO:0003677">
    <property type="term" value="F:DNA binding"/>
    <property type="evidence" value="ECO:0007669"/>
    <property type="project" value="UniProtKB-KW"/>
</dbReference>